<dbReference type="PANTHER" id="PTHR30288:SF0">
    <property type="entry name" value="FLAGELLAR HOOK-ASSOCIATED PROTEIN 2"/>
    <property type="match status" value="1"/>
</dbReference>
<accession>A0ABY6Q4H6</accession>
<comment type="function">
    <text evidence="5">Required for morphogenesis and for the elongation of the flagellar filament by facilitating polymerization of the flagellin monomers at the tip of growing filament. Forms a capping structure, which prevents flagellin subunits (transported through the central channel of the flagellum) from leaking out without polymerization at the distal end.</text>
</comment>
<evidence type="ECO:0000259" key="6">
    <source>
        <dbReference type="Pfam" id="PF02465"/>
    </source>
</evidence>
<comment type="subcellular location">
    <subcellularLocation>
        <location evidence="5">Secreted</location>
    </subcellularLocation>
    <subcellularLocation>
        <location evidence="5">Bacterial flagellum</location>
    </subcellularLocation>
</comment>
<keyword evidence="9" id="KW-1185">Reference proteome</keyword>
<evidence type="ECO:0000256" key="3">
    <source>
        <dbReference type="ARBA" id="ARBA00023054"/>
    </source>
</evidence>
<protein>
    <recommendedName>
        <fullName evidence="5">Flagellar hook-associated protein 2</fullName>
        <shortName evidence="5">HAP2</shortName>
    </recommendedName>
    <alternativeName>
        <fullName evidence="5">Flagellar cap protein</fullName>
    </alternativeName>
</protein>
<keyword evidence="4 5" id="KW-0975">Bacterial flagellum</keyword>
<dbReference type="Pfam" id="PF07195">
    <property type="entry name" value="FliD_C"/>
    <property type="match status" value="1"/>
</dbReference>
<dbReference type="PANTHER" id="PTHR30288">
    <property type="entry name" value="FLAGELLAR CAP/ASSEMBLY PROTEIN FLID"/>
    <property type="match status" value="1"/>
</dbReference>
<feature type="domain" description="Flagellar hook-associated protein 2 N-terminal" evidence="6">
    <location>
        <begin position="9"/>
        <end position="106"/>
    </location>
</feature>
<reference evidence="8 9" key="1">
    <citation type="submission" date="2019-02" db="EMBL/GenBank/DDBJ databases">
        <title>Halieaceae_genomes.</title>
        <authorList>
            <person name="Li S.-H."/>
        </authorList>
    </citation>
    <scope>NUCLEOTIDE SEQUENCE [LARGE SCALE GENOMIC DNA]</scope>
    <source>
        <strain evidence="8 9">JH123</strain>
    </source>
</reference>
<keyword evidence="5" id="KW-0964">Secreted</keyword>
<dbReference type="RefSeq" id="WP_279242591.1">
    <property type="nucleotide sequence ID" value="NZ_CP036501.1"/>
</dbReference>
<dbReference type="InterPro" id="IPR040026">
    <property type="entry name" value="FliD"/>
</dbReference>
<dbReference type="Pfam" id="PF02465">
    <property type="entry name" value="FliD_N"/>
    <property type="match status" value="1"/>
</dbReference>
<name>A0ABY6Q4H6_9GAMM</name>
<gene>
    <name evidence="8" type="ORF">E0F26_03130</name>
</gene>
<feature type="domain" description="Flagellar hook-associated protein 2 C-terminal" evidence="7">
    <location>
        <begin position="221"/>
        <end position="447"/>
    </location>
</feature>
<evidence type="ECO:0000256" key="5">
    <source>
        <dbReference type="RuleBase" id="RU362066"/>
    </source>
</evidence>
<evidence type="ECO:0000256" key="2">
    <source>
        <dbReference type="ARBA" id="ARBA00011255"/>
    </source>
</evidence>
<evidence type="ECO:0000256" key="4">
    <source>
        <dbReference type="ARBA" id="ARBA00023143"/>
    </source>
</evidence>
<dbReference type="InterPro" id="IPR010809">
    <property type="entry name" value="FliD_C"/>
</dbReference>
<comment type="similarity">
    <text evidence="1 5">Belongs to the FliD family.</text>
</comment>
<keyword evidence="3" id="KW-0175">Coiled coil</keyword>
<dbReference type="EMBL" id="CP036501">
    <property type="protein sequence ID" value="UZP73795.1"/>
    <property type="molecule type" value="Genomic_DNA"/>
</dbReference>
<proteinExistence type="inferred from homology"/>
<sequence>MLTSTGIGSGLDIGSIVTAIVNAERLPLMARVDARRAEVDTLVSGFGILQTQLESIRANVTSLADASKLKATQASTTDASAVTVEASSAAQPGSYTVNVSALASAHSLVSGTFAATTEVVGSGTLSIKVGTGSATEITVASNSTVAEVRDAINASNSGVTASILKDGASYRLMINADATGAANTISISVANDGDSSNGDNAGLSQLAYNANEAHLSQSLSAADAAFTLNGLSLTSSTNQITDVVDGVDVTLSSITTSSVSVSVTRDSSKITGFVESFVSAYNSYVGSAKSLIKYDATTGEAGSLQGDAMSRAMLSQVRGLVTGTYSDVGGNYDALTDIGVTLQADGSLKIDNAKLDTAVRTDLDSIEKLFVGQTVSGTTHKGLAVQLDELMDGFLDATGLLPEKLEALDARIVDIEKDRAVFDARMLALEERTLRKFNAMDLLLGEITSTGDMLKAQLDALPGFANLRQSGSR</sequence>
<evidence type="ECO:0000313" key="9">
    <source>
        <dbReference type="Proteomes" id="UP001317963"/>
    </source>
</evidence>
<dbReference type="InterPro" id="IPR003481">
    <property type="entry name" value="FliD_N"/>
</dbReference>
<comment type="subunit">
    <text evidence="2 5">Homopentamer.</text>
</comment>
<evidence type="ECO:0000256" key="1">
    <source>
        <dbReference type="ARBA" id="ARBA00009764"/>
    </source>
</evidence>
<evidence type="ECO:0000313" key="8">
    <source>
        <dbReference type="EMBL" id="UZP73795.1"/>
    </source>
</evidence>
<dbReference type="Proteomes" id="UP001317963">
    <property type="component" value="Chromosome"/>
</dbReference>
<evidence type="ECO:0000259" key="7">
    <source>
        <dbReference type="Pfam" id="PF07195"/>
    </source>
</evidence>
<organism evidence="8 9">
    <name type="scientific">Candidatus Paraluminiphilus aquimaris</name>
    <dbReference type="NCBI Taxonomy" id="2518994"/>
    <lineage>
        <taxon>Bacteria</taxon>
        <taxon>Pseudomonadati</taxon>
        <taxon>Pseudomonadota</taxon>
        <taxon>Gammaproteobacteria</taxon>
        <taxon>Cellvibrionales</taxon>
        <taxon>Halieaceae</taxon>
        <taxon>Candidatus Paraluminiphilus</taxon>
    </lineage>
</organism>